<sequence>MGVIGVVGVLSFHEGWDVVKVIKYPLMALKHRGNGRYFIAVLSDNLRTGLVNDLEFKGFNGWVALACTYIDESSVGVTKCGDVTVAYCVEGQELKPEDICDLVSNGKQPKAQSSVIALTSDGRLMGLRPSSGLRNLALGAYGFDLAIISNETSAINAMGGSVRRFIEPGALVTISRNNVEFNGGVGKAGKVCSLELIYMARPDSEVDGHSVYAFRVNLAKRMAKGIKVNVDSVVGVPETGVLYAVKVGESLGKPVELALSIIERRRSALTSELIDKLSSIHLKVNPVINAIRGRKLLLIDDSLVSGLTIKEISQALRHRAGVKEIHVAIASPRIVRRCPYGVNMPPDEQLLANVFPNDEDLVKLLEVDSISWLQLSDLIKAAEDVGIGKGNLCLECFLRRDHEVDLQ</sequence>
<dbReference type="STRING" id="397948.Cmaq_0666"/>
<dbReference type="AlphaFoldDB" id="A8MCK0"/>
<reference evidence="4 5" key="1">
    <citation type="submission" date="2007-10" db="EMBL/GenBank/DDBJ databases">
        <title>Complete sequence of Caldivirga maquilingensis IC-167.</title>
        <authorList>
            <consortium name="US DOE Joint Genome Institute"/>
            <person name="Copeland A."/>
            <person name="Lucas S."/>
            <person name="Lapidus A."/>
            <person name="Barry K."/>
            <person name="Glavina del Rio T."/>
            <person name="Dalin E."/>
            <person name="Tice H."/>
            <person name="Pitluck S."/>
            <person name="Saunders E."/>
            <person name="Brettin T."/>
            <person name="Bruce D."/>
            <person name="Detter J.C."/>
            <person name="Han C."/>
            <person name="Schmutz J."/>
            <person name="Larimer F."/>
            <person name="Land M."/>
            <person name="Hauser L."/>
            <person name="Kyrpides N."/>
            <person name="Ivanova N."/>
            <person name="Biddle J.F."/>
            <person name="Zhang Z."/>
            <person name="Fitz-Gibbon S.T."/>
            <person name="Lowe T.M."/>
            <person name="Saltikov C."/>
            <person name="House C.H."/>
            <person name="Richardson P."/>
        </authorList>
    </citation>
    <scope>NUCLEOTIDE SEQUENCE [LARGE SCALE GENOMIC DNA]</scope>
    <source>
        <strain evidence="5">ATCC 700844 / DSM 13496 / JCM 10307 / IC-167</strain>
    </source>
</reference>
<dbReference type="InterPro" id="IPR000836">
    <property type="entry name" value="PRTase_dom"/>
</dbReference>
<dbReference type="eggNOG" id="arCOG00094">
    <property type="taxonomic scope" value="Archaea"/>
</dbReference>
<accession>A8MCK0</accession>
<gene>
    <name evidence="4" type="ordered locus">Cmaq_0666</name>
</gene>
<protein>
    <submittedName>
        <fullName evidence="4">Amidophosphoribosyltransferase</fullName>
        <ecNumber evidence="4">2.4.2.14</ecNumber>
    </submittedName>
</protein>
<evidence type="ECO:0000256" key="2">
    <source>
        <dbReference type="ARBA" id="ARBA00022962"/>
    </source>
</evidence>
<dbReference type="HOGENOM" id="CLU_022389_3_0_2"/>
<proteinExistence type="predicted"/>
<dbReference type="PANTHER" id="PTHR11907">
    <property type="entry name" value="AMIDOPHOSPHORIBOSYLTRANSFERASE"/>
    <property type="match status" value="1"/>
</dbReference>
<dbReference type="GeneID" id="5710297"/>
<dbReference type="SUPFAM" id="SSF56235">
    <property type="entry name" value="N-terminal nucleophile aminohydrolases (Ntn hydrolases)"/>
    <property type="match status" value="1"/>
</dbReference>
<evidence type="ECO:0000313" key="5">
    <source>
        <dbReference type="Proteomes" id="UP000001137"/>
    </source>
</evidence>
<evidence type="ECO:0000259" key="3">
    <source>
        <dbReference type="Pfam" id="PF00156"/>
    </source>
</evidence>
<dbReference type="CDD" id="cd06223">
    <property type="entry name" value="PRTases_typeI"/>
    <property type="match status" value="1"/>
</dbReference>
<dbReference type="EMBL" id="CP000852">
    <property type="protein sequence ID" value="ABW01506.1"/>
    <property type="molecule type" value="Genomic_DNA"/>
</dbReference>
<keyword evidence="5" id="KW-1185">Reference proteome</keyword>
<keyword evidence="1 4" id="KW-0808">Transferase</keyword>
<dbReference type="KEGG" id="cma:Cmaq_0666"/>
<dbReference type="InterPro" id="IPR029055">
    <property type="entry name" value="Ntn_hydrolases_N"/>
</dbReference>
<dbReference type="Proteomes" id="UP000001137">
    <property type="component" value="Chromosome"/>
</dbReference>
<dbReference type="RefSeq" id="WP_012185726.1">
    <property type="nucleotide sequence ID" value="NC_009954.1"/>
</dbReference>
<dbReference type="GO" id="GO:0004044">
    <property type="term" value="F:amidophosphoribosyltransferase activity"/>
    <property type="evidence" value="ECO:0007669"/>
    <property type="project" value="UniProtKB-EC"/>
</dbReference>
<evidence type="ECO:0000313" key="4">
    <source>
        <dbReference type="EMBL" id="ABW01506.1"/>
    </source>
</evidence>
<feature type="domain" description="Phosphoribosyltransferase" evidence="3">
    <location>
        <begin position="224"/>
        <end position="329"/>
    </location>
</feature>
<dbReference type="Pfam" id="PF00156">
    <property type="entry name" value="Pribosyltran"/>
    <property type="match status" value="1"/>
</dbReference>
<organism evidence="4 5">
    <name type="scientific">Caldivirga maquilingensis (strain ATCC 700844 / DSM 13496 / JCM 10307 / IC-167)</name>
    <dbReference type="NCBI Taxonomy" id="397948"/>
    <lineage>
        <taxon>Archaea</taxon>
        <taxon>Thermoproteota</taxon>
        <taxon>Thermoprotei</taxon>
        <taxon>Thermoproteales</taxon>
        <taxon>Thermoproteaceae</taxon>
        <taxon>Caldivirga</taxon>
    </lineage>
</organism>
<name>A8MCK0_CALMQ</name>
<dbReference type="Gene3D" id="3.40.50.2020">
    <property type="match status" value="1"/>
</dbReference>
<dbReference type="OrthoDB" id="5976at2157"/>
<dbReference type="InterPro" id="IPR029057">
    <property type="entry name" value="PRTase-like"/>
</dbReference>
<dbReference type="SUPFAM" id="SSF53271">
    <property type="entry name" value="PRTase-like"/>
    <property type="match status" value="1"/>
</dbReference>
<evidence type="ECO:0000256" key="1">
    <source>
        <dbReference type="ARBA" id="ARBA00022679"/>
    </source>
</evidence>
<dbReference type="EC" id="2.4.2.14" evidence="4"/>
<keyword evidence="4" id="KW-0328">Glycosyltransferase</keyword>
<keyword evidence="2" id="KW-0315">Glutamine amidotransferase</keyword>